<gene>
    <name evidence="2" type="ORF">STAS_12260</name>
</gene>
<feature type="compositionally biased region" description="Polar residues" evidence="1">
    <location>
        <begin position="37"/>
        <end position="53"/>
    </location>
</feature>
<organism evidence="2 3">
    <name type="scientific">Striga asiatica</name>
    <name type="common">Asiatic witchweed</name>
    <name type="synonym">Buchnera asiatica</name>
    <dbReference type="NCBI Taxonomy" id="4170"/>
    <lineage>
        <taxon>Eukaryota</taxon>
        <taxon>Viridiplantae</taxon>
        <taxon>Streptophyta</taxon>
        <taxon>Embryophyta</taxon>
        <taxon>Tracheophyta</taxon>
        <taxon>Spermatophyta</taxon>
        <taxon>Magnoliopsida</taxon>
        <taxon>eudicotyledons</taxon>
        <taxon>Gunneridae</taxon>
        <taxon>Pentapetalae</taxon>
        <taxon>asterids</taxon>
        <taxon>lamiids</taxon>
        <taxon>Lamiales</taxon>
        <taxon>Orobanchaceae</taxon>
        <taxon>Buchnereae</taxon>
        <taxon>Striga</taxon>
    </lineage>
</organism>
<evidence type="ECO:0000313" key="2">
    <source>
        <dbReference type="EMBL" id="GER35946.1"/>
    </source>
</evidence>
<comment type="caution">
    <text evidence="2">The sequence shown here is derived from an EMBL/GenBank/DDBJ whole genome shotgun (WGS) entry which is preliminary data.</text>
</comment>
<dbReference type="AlphaFoldDB" id="A0A5A7PTK7"/>
<name>A0A5A7PTK7_STRAF</name>
<reference evidence="3" key="1">
    <citation type="journal article" date="2019" name="Curr. Biol.">
        <title>Genome Sequence of Striga asiatica Provides Insight into the Evolution of Plant Parasitism.</title>
        <authorList>
            <person name="Yoshida S."/>
            <person name="Kim S."/>
            <person name="Wafula E.K."/>
            <person name="Tanskanen J."/>
            <person name="Kim Y.M."/>
            <person name="Honaas L."/>
            <person name="Yang Z."/>
            <person name="Spallek T."/>
            <person name="Conn C.E."/>
            <person name="Ichihashi Y."/>
            <person name="Cheong K."/>
            <person name="Cui S."/>
            <person name="Der J.P."/>
            <person name="Gundlach H."/>
            <person name="Jiao Y."/>
            <person name="Hori C."/>
            <person name="Ishida J.K."/>
            <person name="Kasahara H."/>
            <person name="Kiba T."/>
            <person name="Kim M.S."/>
            <person name="Koo N."/>
            <person name="Laohavisit A."/>
            <person name="Lee Y.H."/>
            <person name="Lumba S."/>
            <person name="McCourt P."/>
            <person name="Mortimer J.C."/>
            <person name="Mutuku J.M."/>
            <person name="Nomura T."/>
            <person name="Sasaki-Sekimoto Y."/>
            <person name="Seto Y."/>
            <person name="Wang Y."/>
            <person name="Wakatake T."/>
            <person name="Sakakibara H."/>
            <person name="Demura T."/>
            <person name="Yamaguchi S."/>
            <person name="Yoneyama K."/>
            <person name="Manabe R.I."/>
            <person name="Nelson D.C."/>
            <person name="Schulman A.H."/>
            <person name="Timko M.P."/>
            <person name="dePamphilis C.W."/>
            <person name="Choi D."/>
            <person name="Shirasu K."/>
        </authorList>
    </citation>
    <scope>NUCLEOTIDE SEQUENCE [LARGE SCALE GENOMIC DNA]</scope>
    <source>
        <strain evidence="3">cv. UVA1</strain>
    </source>
</reference>
<dbReference type="Proteomes" id="UP000325081">
    <property type="component" value="Unassembled WGS sequence"/>
</dbReference>
<accession>A0A5A7PTK7</accession>
<feature type="non-terminal residue" evidence="2">
    <location>
        <position position="1"/>
    </location>
</feature>
<sequence>GAIKRGKFEQPEREKSVAGSPSQPRDFFSRSRPPPYATNNGFPIALSPTTTPSEPRFSLVWLSSSPILFSSSGAIKRGKFEQPEREKSVAGSPSQPRDFFSRSRPPPYAANNGSHRLEPNNN</sequence>
<evidence type="ECO:0000256" key="1">
    <source>
        <dbReference type="SAM" id="MobiDB-lite"/>
    </source>
</evidence>
<feature type="compositionally biased region" description="Basic and acidic residues" evidence="1">
    <location>
        <begin position="78"/>
        <end position="88"/>
    </location>
</feature>
<feature type="compositionally biased region" description="Basic and acidic residues" evidence="1">
    <location>
        <begin position="1"/>
        <end position="16"/>
    </location>
</feature>
<proteinExistence type="predicted"/>
<protein>
    <submittedName>
        <fullName evidence="2">U3 small nucleolar RNA-associated protein 25</fullName>
    </submittedName>
</protein>
<feature type="non-terminal residue" evidence="2">
    <location>
        <position position="122"/>
    </location>
</feature>
<evidence type="ECO:0000313" key="3">
    <source>
        <dbReference type="Proteomes" id="UP000325081"/>
    </source>
</evidence>
<keyword evidence="3" id="KW-1185">Reference proteome</keyword>
<feature type="region of interest" description="Disordered" evidence="1">
    <location>
        <begin position="72"/>
        <end position="122"/>
    </location>
</feature>
<dbReference type="EMBL" id="BKCP01005061">
    <property type="protein sequence ID" value="GER35946.1"/>
    <property type="molecule type" value="Genomic_DNA"/>
</dbReference>
<feature type="region of interest" description="Disordered" evidence="1">
    <location>
        <begin position="1"/>
        <end position="56"/>
    </location>
</feature>